<reference evidence="2" key="2">
    <citation type="submission" date="2006-05" db="EMBL/GenBank/DDBJ databases">
        <title>Sequencing of the draft genome and assembly of Desulfuromonas acetoxidans DSM 684.</title>
        <authorList>
            <consortium name="US DOE Joint Genome Institute (JGI-PGF)"/>
            <person name="Copeland A."/>
            <person name="Lucas S."/>
            <person name="Lapidus A."/>
            <person name="Barry K."/>
            <person name="Detter J.C."/>
            <person name="Glavina del Rio T."/>
            <person name="Hammon N."/>
            <person name="Israni S."/>
            <person name="Dalin E."/>
            <person name="Tice H."/>
            <person name="Bruce D."/>
            <person name="Pitluck S."/>
            <person name="Richardson P."/>
        </authorList>
    </citation>
    <scope>NUCLEOTIDE SEQUENCE [LARGE SCALE GENOMIC DNA]</scope>
    <source>
        <strain evidence="2">DSM 684</strain>
    </source>
</reference>
<proteinExistence type="predicted"/>
<feature type="transmembrane region" description="Helical" evidence="1">
    <location>
        <begin position="12"/>
        <end position="29"/>
    </location>
</feature>
<dbReference type="EMBL" id="AAEW02000007">
    <property type="protein sequence ID" value="EAT16052.1"/>
    <property type="molecule type" value="Genomic_DNA"/>
</dbReference>
<reference evidence="2" key="1">
    <citation type="submission" date="2006-05" db="EMBL/GenBank/DDBJ databases">
        <title>Annotation of the draft genome assembly of Desulfuromonas acetoxidans DSM 684.</title>
        <authorList>
            <consortium name="US DOE Joint Genome Institute (JGI-ORNL)"/>
            <person name="Larimer F."/>
            <person name="Land M."/>
            <person name="Hauser L."/>
        </authorList>
    </citation>
    <scope>NUCLEOTIDE SEQUENCE [LARGE SCALE GENOMIC DNA]</scope>
    <source>
        <strain evidence="2">DSM 684</strain>
    </source>
</reference>
<accession>Q1K089</accession>
<keyword evidence="1" id="KW-0812">Transmembrane</keyword>
<dbReference type="AlphaFoldDB" id="Q1K089"/>
<dbReference type="Proteomes" id="UP000005695">
    <property type="component" value="Unassembled WGS sequence"/>
</dbReference>
<sequence length="181" mass="20474">MTAQNPPFKFKGLRFLSLVAISYVSLVVTHDEQAWLSLQRAGQILAQILPIIALVVVINALINWWLPPKKMVHLFKKHGARRGWGIAMIAGIMSHGPMYLWYPMLSDLRRGGVPEGVLVTYFYARAVKVPLLPLMVDYFGLLFTVTLEVYILIAAWLQGVVMQFLNRRYGVVESSCGNDDR</sequence>
<feature type="transmembrane region" description="Helical" evidence="1">
    <location>
        <begin position="41"/>
        <end position="62"/>
    </location>
</feature>
<evidence type="ECO:0000256" key="1">
    <source>
        <dbReference type="SAM" id="Phobius"/>
    </source>
</evidence>
<dbReference type="RefSeq" id="WP_005999959.1">
    <property type="nucleotide sequence ID" value="NZ_AAEW02000007.1"/>
</dbReference>
<protein>
    <recommendedName>
        <fullName evidence="4">Permease</fullName>
    </recommendedName>
</protein>
<evidence type="ECO:0000313" key="2">
    <source>
        <dbReference type="EMBL" id="EAT16052.1"/>
    </source>
</evidence>
<evidence type="ECO:0008006" key="4">
    <source>
        <dbReference type="Google" id="ProtNLM"/>
    </source>
</evidence>
<comment type="caution">
    <text evidence="2">The sequence shown here is derived from an EMBL/GenBank/DDBJ whole genome shotgun (WGS) entry which is preliminary data.</text>
</comment>
<name>Q1K089_DESA6</name>
<keyword evidence="3" id="KW-1185">Reference proteome</keyword>
<keyword evidence="1" id="KW-0472">Membrane</keyword>
<feature type="transmembrane region" description="Helical" evidence="1">
    <location>
        <begin position="83"/>
        <end position="102"/>
    </location>
</feature>
<dbReference type="OrthoDB" id="5459330at2"/>
<feature type="transmembrane region" description="Helical" evidence="1">
    <location>
        <begin position="138"/>
        <end position="157"/>
    </location>
</feature>
<organism evidence="2 3">
    <name type="scientific">Desulfuromonas acetoxidans (strain DSM 684 / 11070)</name>
    <dbReference type="NCBI Taxonomy" id="281689"/>
    <lineage>
        <taxon>Bacteria</taxon>
        <taxon>Pseudomonadati</taxon>
        <taxon>Thermodesulfobacteriota</taxon>
        <taxon>Desulfuromonadia</taxon>
        <taxon>Desulfuromonadales</taxon>
        <taxon>Desulfuromonadaceae</taxon>
        <taxon>Desulfuromonas</taxon>
    </lineage>
</organism>
<keyword evidence="1" id="KW-1133">Transmembrane helix</keyword>
<evidence type="ECO:0000313" key="3">
    <source>
        <dbReference type="Proteomes" id="UP000005695"/>
    </source>
</evidence>
<gene>
    <name evidence="2" type="ORF">Dace_2352</name>
</gene>